<dbReference type="InterPro" id="IPR013087">
    <property type="entry name" value="Znf_C2H2_type"/>
</dbReference>
<evidence type="ECO:0000259" key="1">
    <source>
        <dbReference type="PROSITE" id="PS00028"/>
    </source>
</evidence>
<evidence type="ECO:0000313" key="2">
    <source>
        <dbReference type="EMBL" id="CAL1271213.1"/>
    </source>
</evidence>
<sequence length="331" mass="37211">MAEAIASSNSLMNACPFCDKKLNNEYELRSHLEEIHNISLTYTSEKQCEADVEDISKYYAISAIKKNLLLGSKMKELKNALKENFGLYLQQMKLWINCDITRLQFHENVSSLFTPETIKIHNEFLLSFLKEIRSLSRLPQATPIASFAFTPGDLSSLEMPSTSSQPNANHATENINLNVSSCSAMIDSYEHQPNSRYTLPDEETLYALSIVSAWENGCTNVDKKLVPIVYSAVEHVIKNISKAIAIRRKCIKVKPNGLVYDTGKEDSKEVSPDDQPKYSGSVTLPELLDALEAHPELIPLKSIYNITIQTIMKSLERQKAKSQGDSEKEDN</sequence>
<dbReference type="AlphaFoldDB" id="A0AAV1ZI63"/>
<dbReference type="PROSITE" id="PS00028">
    <property type="entry name" value="ZINC_FINGER_C2H2_1"/>
    <property type="match status" value="1"/>
</dbReference>
<proteinExistence type="predicted"/>
<feature type="domain" description="C2H2-type" evidence="1">
    <location>
        <begin position="15"/>
        <end position="36"/>
    </location>
</feature>
<comment type="caution">
    <text evidence="2">The sequence shown here is derived from an EMBL/GenBank/DDBJ whole genome shotgun (WGS) entry which is preliminary data.</text>
</comment>
<reference evidence="2 3" key="1">
    <citation type="submission" date="2024-04" db="EMBL/GenBank/DDBJ databases">
        <authorList>
            <person name="Rising A."/>
            <person name="Reimegard J."/>
            <person name="Sonavane S."/>
            <person name="Akerstrom W."/>
            <person name="Nylinder S."/>
            <person name="Hedman E."/>
            <person name="Kallberg Y."/>
        </authorList>
    </citation>
    <scope>NUCLEOTIDE SEQUENCE [LARGE SCALE GENOMIC DNA]</scope>
</reference>
<dbReference type="Proteomes" id="UP001497382">
    <property type="component" value="Unassembled WGS sequence"/>
</dbReference>
<keyword evidence="3" id="KW-1185">Reference proteome</keyword>
<name>A0AAV1ZI63_9ARAC</name>
<organism evidence="2 3">
    <name type="scientific">Larinioides sclopetarius</name>
    <dbReference type="NCBI Taxonomy" id="280406"/>
    <lineage>
        <taxon>Eukaryota</taxon>
        <taxon>Metazoa</taxon>
        <taxon>Ecdysozoa</taxon>
        <taxon>Arthropoda</taxon>
        <taxon>Chelicerata</taxon>
        <taxon>Arachnida</taxon>
        <taxon>Araneae</taxon>
        <taxon>Araneomorphae</taxon>
        <taxon>Entelegynae</taxon>
        <taxon>Araneoidea</taxon>
        <taxon>Araneidae</taxon>
        <taxon>Larinioides</taxon>
    </lineage>
</organism>
<gene>
    <name evidence="2" type="ORF">LARSCL_LOCUS5699</name>
</gene>
<evidence type="ECO:0000313" key="3">
    <source>
        <dbReference type="Proteomes" id="UP001497382"/>
    </source>
</evidence>
<dbReference type="EMBL" id="CAXIEN010000053">
    <property type="protein sequence ID" value="CAL1271213.1"/>
    <property type="molecule type" value="Genomic_DNA"/>
</dbReference>
<protein>
    <recommendedName>
        <fullName evidence="1">C2H2-type domain-containing protein</fullName>
    </recommendedName>
</protein>
<accession>A0AAV1ZI63</accession>